<dbReference type="PANTHER" id="PTHR12904">
    <property type="match status" value="1"/>
</dbReference>
<protein>
    <submittedName>
        <fullName evidence="2">ZYG11B</fullName>
    </submittedName>
</protein>
<dbReference type="EMBL" id="CP092882">
    <property type="protein sequence ID" value="UYV81126.1"/>
    <property type="molecule type" value="Genomic_DNA"/>
</dbReference>
<evidence type="ECO:0000259" key="1">
    <source>
        <dbReference type="Pfam" id="PF25013"/>
    </source>
</evidence>
<keyword evidence="3" id="KW-1185">Reference proteome</keyword>
<sequence>MCESPQSLQNICLDVISEHIAEITNDEEETNSKFLFQNLNVYLHREVSEQLLQVLSKKKYLNDKTLCLFDPRHTRLEKVKINNAAQITLKGLKTLRLHKITDLEVTDLDNEITVNELIGCLGEWTLQNIKNLNVRNNSFTTHSKFCVVVSLSKLRNLKTLNVSSTEFNGHGLEIVTEDLPCLENLDISETRVKDISPLQLCKHRLKSLNLYNLKLINGSEFVPLICSMEHLRHLDISNDKDHPFHMFKSSTCNEASLLKNYKALPNLISLDLSGKEKIDAEDLREQLASSVPYSREEDQTPNLIYKN</sequence>
<reference evidence="2 3" key="1">
    <citation type="submission" date="2022-01" db="EMBL/GenBank/DDBJ databases">
        <title>A chromosomal length assembly of Cordylochernes scorpioides.</title>
        <authorList>
            <person name="Zeh D."/>
            <person name="Zeh J."/>
        </authorList>
    </citation>
    <scope>NUCLEOTIDE SEQUENCE [LARGE SCALE GENOMIC DNA]</scope>
    <source>
        <strain evidence="2">IN4F17</strain>
        <tissue evidence="2">Whole Body</tissue>
    </source>
</reference>
<dbReference type="Pfam" id="PF25013">
    <property type="entry name" value="LRR_Zer-1"/>
    <property type="match status" value="1"/>
</dbReference>
<gene>
    <name evidence="2" type="ORF">LAZ67_20000116</name>
</gene>
<name>A0ABY6LJ18_9ARAC</name>
<dbReference type="SUPFAM" id="SSF52047">
    <property type="entry name" value="RNI-like"/>
    <property type="match status" value="1"/>
</dbReference>
<dbReference type="InterPro" id="IPR056845">
    <property type="entry name" value="LRR_Zer-1"/>
</dbReference>
<proteinExistence type="predicted"/>
<evidence type="ECO:0000313" key="2">
    <source>
        <dbReference type="EMBL" id="UYV81126.1"/>
    </source>
</evidence>
<feature type="domain" description="Zer-1-like leucine-rich repeats region" evidence="1">
    <location>
        <begin position="175"/>
        <end position="276"/>
    </location>
</feature>
<dbReference type="Gene3D" id="3.80.10.10">
    <property type="entry name" value="Ribonuclease Inhibitor"/>
    <property type="match status" value="1"/>
</dbReference>
<organism evidence="2 3">
    <name type="scientific">Cordylochernes scorpioides</name>
    <dbReference type="NCBI Taxonomy" id="51811"/>
    <lineage>
        <taxon>Eukaryota</taxon>
        <taxon>Metazoa</taxon>
        <taxon>Ecdysozoa</taxon>
        <taxon>Arthropoda</taxon>
        <taxon>Chelicerata</taxon>
        <taxon>Arachnida</taxon>
        <taxon>Pseudoscorpiones</taxon>
        <taxon>Cheliferoidea</taxon>
        <taxon>Chernetidae</taxon>
        <taxon>Cordylochernes</taxon>
    </lineage>
</organism>
<dbReference type="PANTHER" id="PTHR12904:SF22">
    <property type="entry name" value="ZYG-11 FAMILY MEMBER B, CELL CYCLE REGULATOR"/>
    <property type="match status" value="1"/>
</dbReference>
<accession>A0ABY6LJ18</accession>
<dbReference type="InterPro" id="IPR032675">
    <property type="entry name" value="LRR_dom_sf"/>
</dbReference>
<dbReference type="Proteomes" id="UP001235939">
    <property type="component" value="Chromosome 20"/>
</dbReference>
<dbReference type="InterPro" id="IPR051341">
    <property type="entry name" value="Zyg-11_UBL_adapter"/>
</dbReference>
<evidence type="ECO:0000313" key="3">
    <source>
        <dbReference type="Proteomes" id="UP001235939"/>
    </source>
</evidence>